<evidence type="ECO:0000256" key="1">
    <source>
        <dbReference type="SAM" id="MobiDB-lite"/>
    </source>
</evidence>
<feature type="compositionally biased region" description="Basic and acidic residues" evidence="1">
    <location>
        <begin position="1"/>
        <end position="12"/>
    </location>
</feature>
<reference evidence="3" key="1">
    <citation type="journal article" date="2014" name="Proc. Natl. Acad. Sci. U.S.A.">
        <title>Extensive sampling of basidiomycete genomes demonstrates inadequacy of the white-rot/brown-rot paradigm for wood decay fungi.</title>
        <authorList>
            <person name="Riley R."/>
            <person name="Salamov A.A."/>
            <person name="Brown D.W."/>
            <person name="Nagy L.G."/>
            <person name="Floudas D."/>
            <person name="Held B.W."/>
            <person name="Levasseur A."/>
            <person name="Lombard V."/>
            <person name="Morin E."/>
            <person name="Otillar R."/>
            <person name="Lindquist E.A."/>
            <person name="Sun H."/>
            <person name="LaButti K.M."/>
            <person name="Schmutz J."/>
            <person name="Jabbour D."/>
            <person name="Luo H."/>
            <person name="Baker S.E."/>
            <person name="Pisabarro A.G."/>
            <person name="Walton J.D."/>
            <person name="Blanchette R.A."/>
            <person name="Henrissat B."/>
            <person name="Martin F."/>
            <person name="Cullen D."/>
            <person name="Hibbett D.S."/>
            <person name="Grigoriev I.V."/>
        </authorList>
    </citation>
    <scope>NUCLEOTIDE SEQUENCE [LARGE SCALE GENOMIC DNA]</scope>
    <source>
        <strain evidence="3">FD-172 SS1</strain>
    </source>
</reference>
<feature type="compositionally biased region" description="Polar residues" evidence="1">
    <location>
        <begin position="53"/>
        <end position="66"/>
    </location>
</feature>
<dbReference type="Proteomes" id="UP000027195">
    <property type="component" value="Unassembled WGS sequence"/>
</dbReference>
<sequence length="353" mass="39055">MVLLTDHERELLGMRNIPRKASADQSPAATPDPPTPPRPRGRGRGLTGRPKSRQSVQASGSASTRTPVALPPAPRVQPTQASGAASRPAPLPAPRAAPPSRRQPAPPIRPNASGKSRRDASPIPSHRSRSTSGDPNPRRKDIPEQHDSVTPEFNIVGPGEILSMPSQVKGATKARATRRKWDLTSREKAWLDSQLIGFKQRIAAKDRTAATWWKREVIPKFVEQFPRPEGTDPVEEEKALLNWAKNYKSRQDLSGHDSTFTSRDGPMVFKKPRKPSALELFAQDHKEEVEELRKEKLAEWKEAGDPLAGNGGRAWQTVVKALFEGLTFDEQQEFKRRASAQSTESIGESVKEK</sequence>
<protein>
    <submittedName>
        <fullName evidence="2">Uncharacterized protein</fullName>
    </submittedName>
</protein>
<dbReference type="InParanoid" id="A0A067LTF0"/>
<dbReference type="EMBL" id="KL198298">
    <property type="protein sequence ID" value="KDQ05510.1"/>
    <property type="molecule type" value="Genomic_DNA"/>
</dbReference>
<feature type="region of interest" description="Disordered" evidence="1">
    <location>
        <begin position="333"/>
        <end position="353"/>
    </location>
</feature>
<feature type="compositionally biased region" description="Basic and acidic residues" evidence="1">
    <location>
        <begin position="136"/>
        <end position="149"/>
    </location>
</feature>
<proteinExistence type="predicted"/>
<accession>A0A067LTF0</accession>
<gene>
    <name evidence="2" type="ORF">BOTBODRAFT_182505</name>
</gene>
<organism evidence="2 3">
    <name type="scientific">Botryobasidium botryosum (strain FD-172 SS1)</name>
    <dbReference type="NCBI Taxonomy" id="930990"/>
    <lineage>
        <taxon>Eukaryota</taxon>
        <taxon>Fungi</taxon>
        <taxon>Dikarya</taxon>
        <taxon>Basidiomycota</taxon>
        <taxon>Agaricomycotina</taxon>
        <taxon>Agaricomycetes</taxon>
        <taxon>Cantharellales</taxon>
        <taxon>Botryobasidiaceae</taxon>
        <taxon>Botryobasidium</taxon>
    </lineage>
</organism>
<dbReference type="HOGENOM" id="CLU_785240_0_0_1"/>
<name>A0A067LTF0_BOTB1</name>
<dbReference type="AlphaFoldDB" id="A0A067LTF0"/>
<evidence type="ECO:0000313" key="2">
    <source>
        <dbReference type="EMBL" id="KDQ05510.1"/>
    </source>
</evidence>
<evidence type="ECO:0000313" key="3">
    <source>
        <dbReference type="Proteomes" id="UP000027195"/>
    </source>
</evidence>
<keyword evidence="3" id="KW-1185">Reference proteome</keyword>
<feature type="region of interest" description="Disordered" evidence="1">
    <location>
        <begin position="1"/>
        <end position="184"/>
    </location>
</feature>